<evidence type="ECO:0000313" key="2">
    <source>
        <dbReference type="EMBL" id="MFC6259899.1"/>
    </source>
</evidence>
<dbReference type="SUPFAM" id="SSF74650">
    <property type="entry name" value="Galactose mutarotase-like"/>
    <property type="match status" value="1"/>
</dbReference>
<sequence length="108" mass="11954">MILRDYHLTLQDVSDHQPEYLETVFSLANGHFGVRANDPISGNPITGTLINGFYETAPITYGEGGVGYAQKHQTILNLPDLRHLNVSTITGHRFSESQRTAVDLDLTT</sequence>
<dbReference type="Pfam" id="PF03636">
    <property type="entry name" value="Glyco_hydro_65N"/>
    <property type="match status" value="1"/>
</dbReference>
<dbReference type="EMBL" id="JBHSSI010000022">
    <property type="protein sequence ID" value="MFC6259899.1"/>
    <property type="molecule type" value="Genomic_DNA"/>
</dbReference>
<accession>A0ABW1TEF7</accession>
<feature type="domain" description="Glycoside hydrolase family 65 N-terminal" evidence="1">
    <location>
        <begin position="16"/>
        <end position="98"/>
    </location>
</feature>
<evidence type="ECO:0000259" key="1">
    <source>
        <dbReference type="Pfam" id="PF03636"/>
    </source>
</evidence>
<dbReference type="InterPro" id="IPR005196">
    <property type="entry name" value="Glyco_hydro_65_N"/>
</dbReference>
<organism evidence="2 3">
    <name type="scientific">Levilactobacillus fujinensis</name>
    <dbReference type="NCBI Taxonomy" id="2486024"/>
    <lineage>
        <taxon>Bacteria</taxon>
        <taxon>Bacillati</taxon>
        <taxon>Bacillota</taxon>
        <taxon>Bacilli</taxon>
        <taxon>Lactobacillales</taxon>
        <taxon>Lactobacillaceae</taxon>
        <taxon>Levilactobacillus</taxon>
    </lineage>
</organism>
<protein>
    <recommendedName>
        <fullName evidence="1">Glycoside hydrolase family 65 N-terminal domain-containing protein</fullName>
    </recommendedName>
</protein>
<proteinExistence type="predicted"/>
<dbReference type="InterPro" id="IPR011013">
    <property type="entry name" value="Gal_mutarotase_sf_dom"/>
</dbReference>
<dbReference type="InterPro" id="IPR037018">
    <property type="entry name" value="GH65_N"/>
</dbReference>
<keyword evidence="3" id="KW-1185">Reference proteome</keyword>
<reference evidence="3" key="1">
    <citation type="journal article" date="2019" name="Int. J. Syst. Evol. Microbiol.">
        <title>The Global Catalogue of Microorganisms (GCM) 10K type strain sequencing project: providing services to taxonomists for standard genome sequencing and annotation.</title>
        <authorList>
            <consortium name="The Broad Institute Genomics Platform"/>
            <consortium name="The Broad Institute Genome Sequencing Center for Infectious Disease"/>
            <person name="Wu L."/>
            <person name="Ma J."/>
        </authorList>
    </citation>
    <scope>NUCLEOTIDE SEQUENCE [LARGE SCALE GENOMIC DNA]</scope>
    <source>
        <strain evidence="3">CCM 8908</strain>
    </source>
</reference>
<dbReference type="Gene3D" id="2.70.98.40">
    <property type="entry name" value="Glycoside hydrolase, family 65, N-terminal domain"/>
    <property type="match status" value="1"/>
</dbReference>
<name>A0ABW1TEF7_9LACO</name>
<evidence type="ECO:0000313" key="3">
    <source>
        <dbReference type="Proteomes" id="UP001596283"/>
    </source>
</evidence>
<comment type="caution">
    <text evidence="2">The sequence shown here is derived from an EMBL/GenBank/DDBJ whole genome shotgun (WGS) entry which is preliminary data.</text>
</comment>
<dbReference type="Proteomes" id="UP001596283">
    <property type="component" value="Unassembled WGS sequence"/>
</dbReference>
<dbReference type="RefSeq" id="WP_225421791.1">
    <property type="nucleotide sequence ID" value="NZ_JBHSSI010000022.1"/>
</dbReference>
<gene>
    <name evidence="2" type="ORF">ACFP1C_02975</name>
</gene>